<dbReference type="GO" id="GO:0005886">
    <property type="term" value="C:plasma membrane"/>
    <property type="evidence" value="ECO:0007669"/>
    <property type="project" value="UniProtKB-SubCell"/>
</dbReference>
<reference evidence="9" key="1">
    <citation type="submission" date="2021-04" db="EMBL/GenBank/DDBJ databases">
        <title>Sinoanaerobacter chloroacetimidivorans sp. nov., an obligate anaerobic bacterium isolated from anaerobic sludge.</title>
        <authorList>
            <person name="Bao Y."/>
        </authorList>
    </citation>
    <scope>NUCLEOTIDE SEQUENCE</scope>
    <source>
        <strain evidence="9">BAD-6</strain>
    </source>
</reference>
<keyword evidence="3" id="KW-0997">Cell inner membrane</keyword>
<feature type="transmembrane region" description="Helical" evidence="7">
    <location>
        <begin position="378"/>
        <end position="400"/>
    </location>
</feature>
<comment type="subcellular location">
    <subcellularLocation>
        <location evidence="1">Cell inner membrane</location>
        <topology evidence="1">Multi-pass membrane protein</topology>
    </subcellularLocation>
</comment>
<dbReference type="PIRSF" id="PIRSF006066">
    <property type="entry name" value="HI0050"/>
    <property type="match status" value="1"/>
</dbReference>
<organism evidence="9 10">
    <name type="scientific">Sinanaerobacter chloroacetimidivorans</name>
    <dbReference type="NCBI Taxonomy" id="2818044"/>
    <lineage>
        <taxon>Bacteria</taxon>
        <taxon>Bacillati</taxon>
        <taxon>Bacillota</taxon>
        <taxon>Clostridia</taxon>
        <taxon>Peptostreptococcales</taxon>
        <taxon>Anaerovoracaceae</taxon>
        <taxon>Sinanaerobacter</taxon>
    </lineage>
</organism>
<dbReference type="GO" id="GO:0022857">
    <property type="term" value="F:transmembrane transporter activity"/>
    <property type="evidence" value="ECO:0007669"/>
    <property type="project" value="TreeGrafter"/>
</dbReference>
<evidence type="ECO:0000256" key="6">
    <source>
        <dbReference type="ARBA" id="ARBA00023136"/>
    </source>
</evidence>
<feature type="transmembrane region" description="Helical" evidence="7">
    <location>
        <begin position="286"/>
        <end position="308"/>
    </location>
</feature>
<dbReference type="AlphaFoldDB" id="A0A8J7W1L2"/>
<dbReference type="PANTHER" id="PTHR33362:SF5">
    <property type="entry name" value="C4-DICARBOXYLATE TRAP TRANSPORTER LARGE PERMEASE PROTEIN DCTM"/>
    <property type="match status" value="1"/>
</dbReference>
<keyword evidence="4 7" id="KW-0812">Transmembrane</keyword>
<feature type="domain" description="TRAP C4-dicarboxylate transport system permease DctM subunit" evidence="8">
    <location>
        <begin position="11"/>
        <end position="437"/>
    </location>
</feature>
<keyword evidence="6 7" id="KW-0472">Membrane</keyword>
<feature type="transmembrane region" description="Helical" evidence="7">
    <location>
        <begin position="142"/>
        <end position="166"/>
    </location>
</feature>
<keyword evidence="10" id="KW-1185">Reference proteome</keyword>
<accession>A0A8J7W1L2</accession>
<dbReference type="Proteomes" id="UP000675664">
    <property type="component" value="Unassembled WGS sequence"/>
</dbReference>
<sequence length="446" mass="47289">MEAAVIAALSIVGLLVLVLLGVHVIFSLALMSFIGIWLLTSNFNIALSLLGTTSFSGVKEYTFTVIPLFILMGSFMGRSGVARDLFDTANYLVKKLPGGMGIATVVSNAVFAAVTGASVASATVFSKISFPAMKSYNYKTSLALGAVAGSSVLGMLIPPSVLMIIYGMLSETSIGKLFVAGVIPGLVMVFIYSIGIILMCTINPELGGRFKNEHGKWVAKSEEGETDAQGFLKLFIKSAPIFGVVLLVIGGIWGGFFTPTEASAVGAFSTFLISMARGMRWNGIKAVFMDSAGTIATVMFLLIAAKMYSRMLAMSGVTVTLASMIADSGLGSGMVLFLICAALVLLGCVLDSNSILLIMVPLILPVAAVYGWDLLWFGIVMIIVVEMGILTPPFGMVVFAMKSTIGDEVKVEEIFRGAAPFIFMMVIVILLCIFFPPLVTWLPSLI</sequence>
<proteinExistence type="predicted"/>
<feature type="transmembrane region" description="Helical" evidence="7">
    <location>
        <begin position="101"/>
        <end position="130"/>
    </location>
</feature>
<feature type="transmembrane region" description="Helical" evidence="7">
    <location>
        <begin position="234"/>
        <end position="256"/>
    </location>
</feature>
<evidence type="ECO:0000256" key="7">
    <source>
        <dbReference type="SAM" id="Phobius"/>
    </source>
</evidence>
<evidence type="ECO:0000256" key="2">
    <source>
        <dbReference type="ARBA" id="ARBA00022475"/>
    </source>
</evidence>
<dbReference type="EMBL" id="JAGSND010000003">
    <property type="protein sequence ID" value="MBR0597466.1"/>
    <property type="molecule type" value="Genomic_DNA"/>
</dbReference>
<evidence type="ECO:0000313" key="9">
    <source>
        <dbReference type="EMBL" id="MBR0597466.1"/>
    </source>
</evidence>
<dbReference type="InterPro" id="IPR004681">
    <property type="entry name" value="TRAP_DctM"/>
</dbReference>
<dbReference type="NCBIfam" id="TIGR00786">
    <property type="entry name" value="dctM"/>
    <property type="match status" value="1"/>
</dbReference>
<evidence type="ECO:0000256" key="5">
    <source>
        <dbReference type="ARBA" id="ARBA00022989"/>
    </source>
</evidence>
<evidence type="ECO:0000313" key="10">
    <source>
        <dbReference type="Proteomes" id="UP000675664"/>
    </source>
</evidence>
<dbReference type="PANTHER" id="PTHR33362">
    <property type="entry name" value="SIALIC ACID TRAP TRANSPORTER PERMEASE PROTEIN SIAT-RELATED"/>
    <property type="match status" value="1"/>
</dbReference>
<keyword evidence="2" id="KW-1003">Cell membrane</keyword>
<dbReference type="Pfam" id="PF06808">
    <property type="entry name" value="DctM"/>
    <property type="match status" value="1"/>
</dbReference>
<keyword evidence="5 7" id="KW-1133">Transmembrane helix</keyword>
<feature type="transmembrane region" description="Helical" evidence="7">
    <location>
        <begin position="6"/>
        <end position="39"/>
    </location>
</feature>
<feature type="transmembrane region" description="Helical" evidence="7">
    <location>
        <begin position="328"/>
        <end position="348"/>
    </location>
</feature>
<protein>
    <submittedName>
        <fullName evidence="9">TRAP transporter large permease</fullName>
    </submittedName>
</protein>
<evidence type="ECO:0000256" key="1">
    <source>
        <dbReference type="ARBA" id="ARBA00004429"/>
    </source>
</evidence>
<dbReference type="InterPro" id="IPR010656">
    <property type="entry name" value="DctM"/>
</dbReference>
<feature type="transmembrane region" description="Helical" evidence="7">
    <location>
        <begin position="178"/>
        <end position="202"/>
    </location>
</feature>
<evidence type="ECO:0000256" key="3">
    <source>
        <dbReference type="ARBA" id="ARBA00022519"/>
    </source>
</evidence>
<comment type="caution">
    <text evidence="9">The sequence shown here is derived from an EMBL/GenBank/DDBJ whole genome shotgun (WGS) entry which is preliminary data.</text>
</comment>
<reference evidence="9" key="2">
    <citation type="submission" date="2021-04" db="EMBL/GenBank/DDBJ databases">
        <authorList>
            <person name="Liu J."/>
        </authorList>
    </citation>
    <scope>NUCLEOTIDE SEQUENCE</scope>
    <source>
        <strain evidence="9">BAD-6</strain>
    </source>
</reference>
<feature type="transmembrane region" description="Helical" evidence="7">
    <location>
        <begin position="421"/>
        <end position="442"/>
    </location>
</feature>
<evidence type="ECO:0000259" key="8">
    <source>
        <dbReference type="Pfam" id="PF06808"/>
    </source>
</evidence>
<evidence type="ECO:0000256" key="4">
    <source>
        <dbReference type="ARBA" id="ARBA00022692"/>
    </source>
</evidence>
<feature type="transmembrane region" description="Helical" evidence="7">
    <location>
        <begin position="60"/>
        <end position="81"/>
    </location>
</feature>
<feature type="transmembrane region" description="Helical" evidence="7">
    <location>
        <begin position="355"/>
        <end position="372"/>
    </location>
</feature>
<name>A0A8J7W1L2_9FIRM</name>
<gene>
    <name evidence="9" type="ORF">KCX82_06260</name>
</gene>
<dbReference type="RefSeq" id="WP_227017597.1">
    <property type="nucleotide sequence ID" value="NZ_JAGSND010000003.1"/>
</dbReference>